<feature type="transmembrane region" description="Helical" evidence="2">
    <location>
        <begin position="59"/>
        <end position="81"/>
    </location>
</feature>
<dbReference type="InterPro" id="IPR000620">
    <property type="entry name" value="EamA_dom"/>
</dbReference>
<keyword evidence="2" id="KW-1133">Transmembrane helix</keyword>
<evidence type="ECO:0000256" key="1">
    <source>
        <dbReference type="ARBA" id="ARBA00007362"/>
    </source>
</evidence>
<feature type="transmembrane region" description="Helical" evidence="2">
    <location>
        <begin position="210"/>
        <end position="231"/>
    </location>
</feature>
<dbReference type="EMBL" id="CP101497">
    <property type="protein sequence ID" value="UTT61577.1"/>
    <property type="molecule type" value="Genomic_DNA"/>
</dbReference>
<accession>A0ABY5FUG6</accession>
<gene>
    <name evidence="4" type="ORF">NNL39_07750</name>
</gene>
<feature type="transmembrane region" description="Helical" evidence="2">
    <location>
        <begin position="145"/>
        <end position="166"/>
    </location>
</feature>
<comment type="similarity">
    <text evidence="1">Belongs to the EamA transporter family.</text>
</comment>
<sequence>MAVVFILINALFISVSNVMGGVAARRFPIAIVVAIAGPTTIVIALLLALVMPGTPSWPGFWIGFLAGLFGGSGLPVAYRAFAIGPVGIAGAVLAVVGTALLVLVGVITGDTITPLRGAGLALGLVAILLVTYRPPVDGVRPSLRGPLLAAVAATLFTGFIVTINSAPAADGLWPIVGARFGVTTIAMVLLGWMLWREGARTVGAHVRTRYVLFPMITGAADILGNLFLVLALQTGDLVLLAILAPAAPVFTAIIGRVFLRELMTRWQVLGLVVASAALVLASL</sequence>
<keyword evidence="2" id="KW-0472">Membrane</keyword>
<keyword evidence="2" id="KW-0812">Transmembrane</keyword>
<feature type="transmembrane region" description="Helical" evidence="2">
    <location>
        <begin position="266"/>
        <end position="282"/>
    </location>
</feature>
<evidence type="ECO:0000259" key="3">
    <source>
        <dbReference type="Pfam" id="PF00892"/>
    </source>
</evidence>
<name>A0ABY5FUG6_9MICO</name>
<reference evidence="4" key="1">
    <citation type="submission" date="2022-07" db="EMBL/GenBank/DDBJ databases">
        <title>Taxonomic analysis of Microcella humidisoli nov. sp., isolated from riverside soil.</title>
        <authorList>
            <person name="Molina K.M."/>
            <person name="Kim S.B."/>
        </authorList>
    </citation>
    <scope>NUCLEOTIDE SEQUENCE</scope>
    <source>
        <strain evidence="4">MMS21-STM10</strain>
    </source>
</reference>
<dbReference type="Pfam" id="PF00892">
    <property type="entry name" value="EamA"/>
    <property type="match status" value="1"/>
</dbReference>
<dbReference type="Proteomes" id="UP001060039">
    <property type="component" value="Chromosome"/>
</dbReference>
<dbReference type="SUPFAM" id="SSF103481">
    <property type="entry name" value="Multidrug resistance efflux transporter EmrE"/>
    <property type="match status" value="1"/>
</dbReference>
<protein>
    <submittedName>
        <fullName evidence="4">DMT family transporter</fullName>
    </submittedName>
</protein>
<organism evidence="4 5">
    <name type="scientific">Microcella humidisoli</name>
    <dbReference type="NCBI Taxonomy" id="2963406"/>
    <lineage>
        <taxon>Bacteria</taxon>
        <taxon>Bacillati</taxon>
        <taxon>Actinomycetota</taxon>
        <taxon>Actinomycetes</taxon>
        <taxon>Micrococcales</taxon>
        <taxon>Microbacteriaceae</taxon>
        <taxon>Microcella</taxon>
    </lineage>
</organism>
<feature type="transmembrane region" description="Helical" evidence="2">
    <location>
        <begin position="237"/>
        <end position="259"/>
    </location>
</feature>
<feature type="transmembrane region" description="Helical" evidence="2">
    <location>
        <begin position="172"/>
        <end position="195"/>
    </location>
</feature>
<dbReference type="RefSeq" id="WP_255158587.1">
    <property type="nucleotide sequence ID" value="NZ_CP101497.1"/>
</dbReference>
<feature type="transmembrane region" description="Helical" evidence="2">
    <location>
        <begin position="31"/>
        <end position="53"/>
    </location>
</feature>
<proteinExistence type="inferred from homology"/>
<feature type="transmembrane region" description="Helical" evidence="2">
    <location>
        <begin position="88"/>
        <end position="109"/>
    </location>
</feature>
<feature type="domain" description="EamA" evidence="3">
    <location>
        <begin position="145"/>
        <end position="282"/>
    </location>
</feature>
<feature type="transmembrane region" description="Helical" evidence="2">
    <location>
        <begin position="115"/>
        <end position="133"/>
    </location>
</feature>
<dbReference type="InterPro" id="IPR037185">
    <property type="entry name" value="EmrE-like"/>
</dbReference>
<keyword evidence="5" id="KW-1185">Reference proteome</keyword>
<feature type="transmembrane region" description="Helical" evidence="2">
    <location>
        <begin position="6"/>
        <end position="24"/>
    </location>
</feature>
<evidence type="ECO:0000256" key="2">
    <source>
        <dbReference type="SAM" id="Phobius"/>
    </source>
</evidence>
<evidence type="ECO:0000313" key="4">
    <source>
        <dbReference type="EMBL" id="UTT61577.1"/>
    </source>
</evidence>
<evidence type="ECO:0000313" key="5">
    <source>
        <dbReference type="Proteomes" id="UP001060039"/>
    </source>
</evidence>